<comment type="caution">
    <text evidence="1">The sequence shown here is derived from an EMBL/GenBank/DDBJ whole genome shotgun (WGS) entry which is preliminary data.</text>
</comment>
<dbReference type="SUPFAM" id="SSF53098">
    <property type="entry name" value="Ribonuclease H-like"/>
    <property type="match status" value="1"/>
</dbReference>
<name>A0AAN8ZBV7_9MAGN</name>
<reference evidence="1 2" key="1">
    <citation type="submission" date="2023-12" db="EMBL/GenBank/DDBJ databases">
        <title>A high-quality genome assembly for Dillenia turbinata (Dilleniales).</title>
        <authorList>
            <person name="Chanderbali A."/>
        </authorList>
    </citation>
    <scope>NUCLEOTIDE SEQUENCE [LARGE SCALE GENOMIC DNA]</scope>
    <source>
        <strain evidence="1">LSX21</strain>
        <tissue evidence="1">Leaf</tissue>
    </source>
</reference>
<protein>
    <submittedName>
        <fullName evidence="1">Uncharacterized protein</fullName>
    </submittedName>
</protein>
<gene>
    <name evidence="1" type="ORF">RJ641_005575</name>
</gene>
<sequence>MVRSERRPAMGYVYAGIYRAKEAIKKEHAKRKDYLTYWNIIDHRWGELQSFPLHAAGFCLNPKFFYSIEGDVHNDVVSRLFDCIERLVPDTKMQDKIMKEISSYKNKAGDFGRKMAIRARVTLLPGEDLMLQRNPEQDPLDLISLGNVNVVDDWVTVKEMCSEEYGGADWLMVDPPLANTRLLNSSTDETEGLGTGFEDLEIFDGRKDDVEEND</sequence>
<dbReference type="InterPro" id="IPR012337">
    <property type="entry name" value="RNaseH-like_sf"/>
</dbReference>
<dbReference type="Proteomes" id="UP001370490">
    <property type="component" value="Unassembled WGS sequence"/>
</dbReference>
<proteinExistence type="predicted"/>
<organism evidence="1 2">
    <name type="scientific">Dillenia turbinata</name>
    <dbReference type="NCBI Taxonomy" id="194707"/>
    <lineage>
        <taxon>Eukaryota</taxon>
        <taxon>Viridiplantae</taxon>
        <taxon>Streptophyta</taxon>
        <taxon>Embryophyta</taxon>
        <taxon>Tracheophyta</taxon>
        <taxon>Spermatophyta</taxon>
        <taxon>Magnoliopsida</taxon>
        <taxon>eudicotyledons</taxon>
        <taxon>Gunneridae</taxon>
        <taxon>Pentapetalae</taxon>
        <taxon>Dilleniales</taxon>
        <taxon>Dilleniaceae</taxon>
        <taxon>Dillenia</taxon>
    </lineage>
</organism>
<keyword evidence="2" id="KW-1185">Reference proteome</keyword>
<evidence type="ECO:0000313" key="2">
    <source>
        <dbReference type="Proteomes" id="UP001370490"/>
    </source>
</evidence>
<dbReference type="EMBL" id="JBAMMX010000013">
    <property type="protein sequence ID" value="KAK6929370.1"/>
    <property type="molecule type" value="Genomic_DNA"/>
</dbReference>
<accession>A0AAN8ZBV7</accession>
<evidence type="ECO:0000313" key="1">
    <source>
        <dbReference type="EMBL" id="KAK6929370.1"/>
    </source>
</evidence>
<dbReference type="AlphaFoldDB" id="A0AAN8ZBV7"/>